<organism evidence="1 2">
    <name type="scientific">Candidatus Coprosoma intestinipullorum</name>
    <dbReference type="NCBI Taxonomy" id="2840752"/>
    <lineage>
        <taxon>Bacteria</taxon>
        <taxon>Bacillati</taxon>
        <taxon>Bacillota</taxon>
        <taxon>Bacillota incertae sedis</taxon>
        <taxon>Candidatus Coprosoma</taxon>
    </lineage>
</organism>
<dbReference type="Proteomes" id="UP000886786">
    <property type="component" value="Unassembled WGS sequence"/>
</dbReference>
<evidence type="ECO:0008006" key="3">
    <source>
        <dbReference type="Google" id="ProtNLM"/>
    </source>
</evidence>
<dbReference type="EMBL" id="DVFV01000088">
    <property type="protein sequence ID" value="HIQ90910.1"/>
    <property type="molecule type" value="Genomic_DNA"/>
</dbReference>
<protein>
    <recommendedName>
        <fullName evidence="3">Lipoprotein</fullName>
    </recommendedName>
</protein>
<evidence type="ECO:0000313" key="2">
    <source>
        <dbReference type="Proteomes" id="UP000886786"/>
    </source>
</evidence>
<gene>
    <name evidence="1" type="ORF">IAB27_04730</name>
</gene>
<proteinExistence type="predicted"/>
<dbReference type="PROSITE" id="PS51257">
    <property type="entry name" value="PROKAR_LIPOPROTEIN"/>
    <property type="match status" value="1"/>
</dbReference>
<accession>A0A9D0ZT52</accession>
<reference evidence="1" key="1">
    <citation type="submission" date="2020-10" db="EMBL/GenBank/DDBJ databases">
        <authorList>
            <person name="Gilroy R."/>
        </authorList>
    </citation>
    <scope>NUCLEOTIDE SEQUENCE</scope>
    <source>
        <strain evidence="1">CHK147-3167</strain>
    </source>
</reference>
<reference evidence="1" key="2">
    <citation type="journal article" date="2021" name="PeerJ">
        <title>Extensive microbial diversity within the chicken gut microbiome revealed by metagenomics and culture.</title>
        <authorList>
            <person name="Gilroy R."/>
            <person name="Ravi A."/>
            <person name="Getino M."/>
            <person name="Pursley I."/>
            <person name="Horton D.L."/>
            <person name="Alikhan N.F."/>
            <person name="Baker D."/>
            <person name="Gharbi K."/>
            <person name="Hall N."/>
            <person name="Watson M."/>
            <person name="Adriaenssens E.M."/>
            <person name="Foster-Nyarko E."/>
            <person name="Jarju S."/>
            <person name="Secka A."/>
            <person name="Antonio M."/>
            <person name="Oren A."/>
            <person name="Chaudhuri R.R."/>
            <person name="La Ragione R."/>
            <person name="Hildebrand F."/>
            <person name="Pallen M.J."/>
        </authorList>
    </citation>
    <scope>NUCLEOTIDE SEQUENCE</scope>
    <source>
        <strain evidence="1">CHK147-3167</strain>
    </source>
</reference>
<name>A0A9D0ZT52_9FIRM</name>
<sequence length="144" mass="16903">MKKIIILIILTITLTGCIKNENFSETCKVEKFSENITDKTSTKVTYNNKDEILNATVTKTYKSKNDKGKETIKSIKESSDTYNQKYADNPNIKIEISADTEDEYQIKYHLKVQKLDDNILREFELRKNSIRYFNLMKNEKIECK</sequence>
<dbReference type="AlphaFoldDB" id="A0A9D0ZT52"/>
<comment type="caution">
    <text evidence="1">The sequence shown here is derived from an EMBL/GenBank/DDBJ whole genome shotgun (WGS) entry which is preliminary data.</text>
</comment>
<evidence type="ECO:0000313" key="1">
    <source>
        <dbReference type="EMBL" id="HIQ90910.1"/>
    </source>
</evidence>